<proteinExistence type="predicted"/>
<dbReference type="AlphaFoldDB" id="A0A3A2ZM08"/>
<organism evidence="6 7">
    <name type="scientific">Aspergillus sclerotialis</name>
    <dbReference type="NCBI Taxonomy" id="2070753"/>
    <lineage>
        <taxon>Eukaryota</taxon>
        <taxon>Fungi</taxon>
        <taxon>Dikarya</taxon>
        <taxon>Ascomycota</taxon>
        <taxon>Pezizomycotina</taxon>
        <taxon>Eurotiomycetes</taxon>
        <taxon>Eurotiomycetidae</taxon>
        <taxon>Eurotiales</taxon>
        <taxon>Aspergillaceae</taxon>
        <taxon>Aspergillus</taxon>
        <taxon>Aspergillus subgen. Polypaecilum</taxon>
    </lineage>
</organism>
<dbReference type="PANTHER" id="PTHR23502:SF23">
    <property type="entry name" value="FLUCONAZOLE RESISTANCE PROTEIN 1"/>
    <property type="match status" value="1"/>
</dbReference>
<dbReference type="GO" id="GO:0005886">
    <property type="term" value="C:plasma membrane"/>
    <property type="evidence" value="ECO:0007669"/>
    <property type="project" value="TreeGrafter"/>
</dbReference>
<dbReference type="OrthoDB" id="3357846at2759"/>
<dbReference type="GO" id="GO:1990961">
    <property type="term" value="P:xenobiotic detoxification by transmembrane export across the plasma membrane"/>
    <property type="evidence" value="ECO:0007669"/>
    <property type="project" value="TreeGrafter"/>
</dbReference>
<evidence type="ECO:0000256" key="5">
    <source>
        <dbReference type="SAM" id="MobiDB-lite"/>
    </source>
</evidence>
<comment type="caution">
    <text evidence="6">The sequence shown here is derived from an EMBL/GenBank/DDBJ whole genome shotgun (WGS) entry which is preliminary data.</text>
</comment>
<comment type="subcellular location">
    <subcellularLocation>
        <location evidence="1">Membrane</location>
        <topology evidence="1">Multi-pass membrane protein</topology>
    </subcellularLocation>
</comment>
<dbReference type="InterPro" id="IPR036259">
    <property type="entry name" value="MFS_trans_sf"/>
</dbReference>
<feature type="compositionally biased region" description="Polar residues" evidence="5">
    <location>
        <begin position="40"/>
        <end position="51"/>
    </location>
</feature>
<keyword evidence="7" id="KW-1185">Reference proteome</keyword>
<evidence type="ECO:0000256" key="4">
    <source>
        <dbReference type="ARBA" id="ARBA00023136"/>
    </source>
</evidence>
<dbReference type="Proteomes" id="UP000266188">
    <property type="component" value="Unassembled WGS sequence"/>
</dbReference>
<evidence type="ECO:0000256" key="3">
    <source>
        <dbReference type="ARBA" id="ARBA00022989"/>
    </source>
</evidence>
<dbReference type="PANTHER" id="PTHR23502">
    <property type="entry name" value="MAJOR FACILITATOR SUPERFAMILY"/>
    <property type="match status" value="1"/>
</dbReference>
<keyword evidence="3" id="KW-1133">Transmembrane helix</keyword>
<keyword evidence="2" id="KW-0812">Transmembrane</keyword>
<reference evidence="7" key="1">
    <citation type="submission" date="2017-02" db="EMBL/GenBank/DDBJ databases">
        <authorList>
            <person name="Tafer H."/>
            <person name="Lopandic K."/>
        </authorList>
    </citation>
    <scope>NUCLEOTIDE SEQUENCE [LARGE SCALE GENOMIC DNA]</scope>
    <source>
        <strain evidence="7">CBS 366.77</strain>
    </source>
</reference>
<feature type="region of interest" description="Disordered" evidence="5">
    <location>
        <begin position="40"/>
        <end position="64"/>
    </location>
</feature>
<accession>A0A3A2ZM08</accession>
<name>A0A3A2ZM08_9EURO</name>
<keyword evidence="4" id="KW-0472">Membrane</keyword>
<evidence type="ECO:0000256" key="1">
    <source>
        <dbReference type="ARBA" id="ARBA00004141"/>
    </source>
</evidence>
<evidence type="ECO:0000256" key="2">
    <source>
        <dbReference type="ARBA" id="ARBA00022692"/>
    </source>
</evidence>
<dbReference type="EMBL" id="MVGC01000094">
    <property type="protein sequence ID" value="RJE24076.1"/>
    <property type="molecule type" value="Genomic_DNA"/>
</dbReference>
<dbReference type="SUPFAM" id="SSF103473">
    <property type="entry name" value="MFS general substrate transporter"/>
    <property type="match status" value="1"/>
</dbReference>
<evidence type="ECO:0000313" key="6">
    <source>
        <dbReference type="EMBL" id="RJE24076.1"/>
    </source>
</evidence>
<gene>
    <name evidence="6" type="ORF">PHISCL_03565</name>
</gene>
<dbReference type="GO" id="GO:0015244">
    <property type="term" value="F:fluconazole transmembrane transporter activity"/>
    <property type="evidence" value="ECO:0007669"/>
    <property type="project" value="TreeGrafter"/>
</dbReference>
<dbReference type="STRING" id="2070753.A0A3A2ZM08"/>
<evidence type="ECO:0000313" key="7">
    <source>
        <dbReference type="Proteomes" id="UP000266188"/>
    </source>
</evidence>
<protein>
    <submittedName>
        <fullName evidence="6">Resistance protein</fullName>
    </submittedName>
</protein>
<sequence length="147" mass="16206">MDSPFKTTIFGQLMRSLSGNRLYSYPDEVDPSLWKKAVKQDSSSTSPSLNEQTDHVSKEAGAQDAAGHGTIFEGHSVLLVGWYGPDDPENPQNYPFLWKSVISFQMCILNFAVYIASSIYVPGEPGIMEEFNVSETVATLGLSLFTM</sequence>